<dbReference type="RefSeq" id="WP_264791115.1">
    <property type="nucleotide sequence ID" value="NZ_AP026867.1"/>
</dbReference>
<organism evidence="2 3">
    <name type="scientific">Aureispira anguillae</name>
    <dbReference type="NCBI Taxonomy" id="2864201"/>
    <lineage>
        <taxon>Bacteria</taxon>
        <taxon>Pseudomonadati</taxon>
        <taxon>Bacteroidota</taxon>
        <taxon>Saprospiria</taxon>
        <taxon>Saprospirales</taxon>
        <taxon>Saprospiraceae</taxon>
        <taxon>Aureispira</taxon>
    </lineage>
</organism>
<name>A0A915YAZ9_9BACT</name>
<evidence type="ECO:0000313" key="3">
    <source>
        <dbReference type="Proteomes" id="UP001060919"/>
    </source>
</evidence>
<sequence>MKYIYSFLFIFLFISDNFACSAAYQYSLFPLGSSMGQVIVLEMEMNRYLSNPSNQMMQMGGGRPFDNTPAIEVRWKGTLKVCTYQMGELILNQELGAIDILDTDYEEALLPYFQKAYEVAYSLPNFETAVLENVGYCHYDRSCDFMTLTIDTQDVKFYASSNEEGYQDKKCSVPFAEEALLKVEKKTKIKFTDFNNIDKEFQVDFFRLWSPQTVRRYRIGDQIIQVFTIGRGNKSRYSETKEDKWKTPVLESIEHYIKGKDVLFHGQRFDFLQLL</sequence>
<feature type="chain" id="PRO_5038116292" evidence="1">
    <location>
        <begin position="20"/>
        <end position="275"/>
    </location>
</feature>
<dbReference type="KEGG" id="aup:AsAng_0004550"/>
<reference evidence="2" key="1">
    <citation type="submission" date="2022-09" db="EMBL/GenBank/DDBJ databases">
        <title>Aureispira anguillicida sp. nov., isolated from Leptocephalus of Japanese eel Anguilla japonica.</title>
        <authorList>
            <person name="Yuasa K."/>
            <person name="Mekata T."/>
            <person name="Ikunari K."/>
        </authorList>
    </citation>
    <scope>NUCLEOTIDE SEQUENCE</scope>
    <source>
        <strain evidence="2">EL160426</strain>
    </source>
</reference>
<dbReference type="AlphaFoldDB" id="A0A915YAZ9"/>
<dbReference type="EMBL" id="AP026867">
    <property type="protein sequence ID" value="BDS09750.1"/>
    <property type="molecule type" value="Genomic_DNA"/>
</dbReference>
<proteinExistence type="predicted"/>
<accession>A0A915YAZ9</accession>
<evidence type="ECO:0000256" key="1">
    <source>
        <dbReference type="SAM" id="SignalP"/>
    </source>
</evidence>
<protein>
    <submittedName>
        <fullName evidence="2">Uncharacterized protein</fullName>
    </submittedName>
</protein>
<feature type="signal peptide" evidence="1">
    <location>
        <begin position="1"/>
        <end position="19"/>
    </location>
</feature>
<gene>
    <name evidence="2" type="ORF">AsAng_0004550</name>
</gene>
<keyword evidence="3" id="KW-1185">Reference proteome</keyword>
<keyword evidence="1" id="KW-0732">Signal</keyword>
<evidence type="ECO:0000313" key="2">
    <source>
        <dbReference type="EMBL" id="BDS09750.1"/>
    </source>
</evidence>
<dbReference type="Proteomes" id="UP001060919">
    <property type="component" value="Chromosome"/>
</dbReference>